<gene>
    <name evidence="1" type="ORF">SUZIE_119390</name>
</gene>
<dbReference type="Proteomes" id="UP001166674">
    <property type="component" value="Unassembled WGS sequence"/>
</dbReference>
<proteinExistence type="predicted"/>
<dbReference type="AlphaFoldDB" id="A0AA41SR52"/>
<accession>A0AA41SR52</accession>
<comment type="caution">
    <text evidence="1">The sequence shown here is derived from an EMBL/GenBank/DDBJ whole genome shotgun (WGS) entry which is preliminary data.</text>
</comment>
<organism evidence="1 2">
    <name type="scientific">Sciurus carolinensis</name>
    <name type="common">Eastern gray squirrel</name>
    <dbReference type="NCBI Taxonomy" id="30640"/>
    <lineage>
        <taxon>Eukaryota</taxon>
        <taxon>Metazoa</taxon>
        <taxon>Chordata</taxon>
        <taxon>Craniata</taxon>
        <taxon>Vertebrata</taxon>
        <taxon>Euteleostomi</taxon>
        <taxon>Mammalia</taxon>
        <taxon>Eutheria</taxon>
        <taxon>Euarchontoglires</taxon>
        <taxon>Glires</taxon>
        <taxon>Rodentia</taxon>
        <taxon>Sciuromorpha</taxon>
        <taxon>Sciuridae</taxon>
        <taxon>Sciurinae</taxon>
        <taxon>Sciurini</taxon>
        <taxon>Sciurus</taxon>
    </lineage>
</organism>
<protein>
    <submittedName>
        <fullName evidence="1">Protein RMD5-like protein A</fullName>
    </submittedName>
</protein>
<sequence length="117" mass="12934">MEQCVKVEGELEKVLLKFSGYARLCKRGLEELIDYGGGLKRKILQSHGQDAELSGTLSLVLTQCCRILFKNWPQTTKTSTAVSLGVEKPLTRTSILTLAVWASTATGRRTARGFSMR</sequence>
<evidence type="ECO:0000313" key="2">
    <source>
        <dbReference type="Proteomes" id="UP001166674"/>
    </source>
</evidence>
<keyword evidence="2" id="KW-1185">Reference proteome</keyword>
<evidence type="ECO:0000313" key="1">
    <source>
        <dbReference type="EMBL" id="MBZ3872728.1"/>
    </source>
</evidence>
<dbReference type="EMBL" id="JAATJV010192288">
    <property type="protein sequence ID" value="MBZ3872728.1"/>
    <property type="molecule type" value="Genomic_DNA"/>
</dbReference>
<reference evidence="1" key="1">
    <citation type="submission" date="2020-03" db="EMBL/GenBank/DDBJ databases">
        <title>Studies in the Genomics of Life Span.</title>
        <authorList>
            <person name="Glass D."/>
        </authorList>
    </citation>
    <scope>NUCLEOTIDE SEQUENCE</scope>
    <source>
        <strain evidence="1">SUZIE</strain>
        <tissue evidence="1">Muscle</tissue>
    </source>
</reference>
<name>A0AA41SR52_SCICA</name>